<feature type="transmembrane region" description="Helical" evidence="1">
    <location>
        <begin position="56"/>
        <end position="76"/>
    </location>
</feature>
<protein>
    <submittedName>
        <fullName evidence="2">Uncharacterized protein</fullName>
    </submittedName>
</protein>
<sequence length="135" mass="15192">MLVVAPSMLVLPLIVVPIDFPFALPFVFLFVFSVAPVVFVVASIVSVVARLVSFVYLIRFLQVLHFLLPPLGFLFVHPPLDPLVFVLAFPRPLIEFVFVLSLYPIVVFAVLLFEKISTRPGIEPANPWSTIQRLF</sequence>
<organism evidence="2">
    <name type="scientific">Cacopsylla melanoneura</name>
    <dbReference type="NCBI Taxonomy" id="428564"/>
    <lineage>
        <taxon>Eukaryota</taxon>
        <taxon>Metazoa</taxon>
        <taxon>Ecdysozoa</taxon>
        <taxon>Arthropoda</taxon>
        <taxon>Hexapoda</taxon>
        <taxon>Insecta</taxon>
        <taxon>Pterygota</taxon>
        <taxon>Neoptera</taxon>
        <taxon>Paraneoptera</taxon>
        <taxon>Hemiptera</taxon>
        <taxon>Sternorrhyncha</taxon>
        <taxon>Psylloidea</taxon>
        <taxon>Psyllidae</taxon>
        <taxon>Psyllinae</taxon>
        <taxon>Cacopsylla</taxon>
    </lineage>
</organism>
<feature type="transmembrane region" description="Helical" evidence="1">
    <location>
        <begin position="96"/>
        <end position="113"/>
    </location>
</feature>
<feature type="transmembrane region" description="Helical" evidence="1">
    <location>
        <begin position="27"/>
        <end position="49"/>
    </location>
</feature>
<keyword evidence="1" id="KW-1133">Transmembrane helix</keyword>
<evidence type="ECO:0000313" key="2">
    <source>
        <dbReference type="EMBL" id="CAG6726654.1"/>
    </source>
</evidence>
<dbReference type="EMBL" id="HBUF01372077">
    <property type="protein sequence ID" value="CAG6726654.1"/>
    <property type="molecule type" value="Transcribed_RNA"/>
</dbReference>
<proteinExistence type="predicted"/>
<evidence type="ECO:0000256" key="1">
    <source>
        <dbReference type="SAM" id="Phobius"/>
    </source>
</evidence>
<reference evidence="2" key="1">
    <citation type="submission" date="2021-05" db="EMBL/GenBank/DDBJ databases">
        <authorList>
            <person name="Alioto T."/>
            <person name="Alioto T."/>
            <person name="Gomez Garrido J."/>
        </authorList>
    </citation>
    <scope>NUCLEOTIDE SEQUENCE</scope>
</reference>
<dbReference type="AlphaFoldDB" id="A0A8D8YDP1"/>
<keyword evidence="1" id="KW-0812">Transmembrane</keyword>
<accession>A0A8D8YDP1</accession>
<keyword evidence="1" id="KW-0472">Membrane</keyword>
<name>A0A8D8YDP1_9HEMI</name>